<sequence>MYSAALLSNDYATRSEIAYDLTGPMRSTSASCSSTVQNISPTITTSWYGALGADTQSANTPSESPNSSRLVCPESNISRIDGPTQSIQSGFISGRINHRADVLPSFSSGIRSITSNLVMNTSSEISSSFEYPPQLQPHQLNSHSNVSENQGSFDGPTDYTDHQPASFYHEIIIDI</sequence>
<organism evidence="1 2">
    <name type="scientific">Protopolystoma xenopodis</name>
    <dbReference type="NCBI Taxonomy" id="117903"/>
    <lineage>
        <taxon>Eukaryota</taxon>
        <taxon>Metazoa</taxon>
        <taxon>Spiralia</taxon>
        <taxon>Lophotrochozoa</taxon>
        <taxon>Platyhelminthes</taxon>
        <taxon>Monogenea</taxon>
        <taxon>Polyopisthocotylea</taxon>
        <taxon>Polystomatidea</taxon>
        <taxon>Polystomatidae</taxon>
        <taxon>Protopolystoma</taxon>
    </lineage>
</organism>
<proteinExistence type="predicted"/>
<dbReference type="Proteomes" id="UP000784294">
    <property type="component" value="Unassembled WGS sequence"/>
</dbReference>
<dbReference type="EMBL" id="CAAALY010033036">
    <property type="protein sequence ID" value="VEL17532.1"/>
    <property type="molecule type" value="Genomic_DNA"/>
</dbReference>
<evidence type="ECO:0000313" key="1">
    <source>
        <dbReference type="EMBL" id="VEL17532.1"/>
    </source>
</evidence>
<dbReference type="AlphaFoldDB" id="A0A3S5CFS5"/>
<keyword evidence="2" id="KW-1185">Reference proteome</keyword>
<reference evidence="1" key="1">
    <citation type="submission" date="2018-11" db="EMBL/GenBank/DDBJ databases">
        <authorList>
            <consortium name="Pathogen Informatics"/>
        </authorList>
    </citation>
    <scope>NUCLEOTIDE SEQUENCE</scope>
</reference>
<evidence type="ECO:0000313" key="2">
    <source>
        <dbReference type="Proteomes" id="UP000784294"/>
    </source>
</evidence>
<name>A0A3S5CFS5_9PLAT</name>
<comment type="caution">
    <text evidence="1">The sequence shown here is derived from an EMBL/GenBank/DDBJ whole genome shotgun (WGS) entry which is preliminary data.</text>
</comment>
<accession>A0A3S5CFS5</accession>
<gene>
    <name evidence="1" type="ORF">PXEA_LOCUS10972</name>
</gene>
<protein>
    <submittedName>
        <fullName evidence="1">Uncharacterized protein</fullName>
    </submittedName>
</protein>